<accession>A0A1Z5R9G4</accession>
<dbReference type="PANTHER" id="PTHR33286">
    <property type="entry name" value="BIFUNCTIONAL INHIBITOR/LIPID-TRANSFER PROTEIN/SEED STORAGE 2S ALBUMIN SUPERFAMILY PROTEIN"/>
    <property type="match status" value="1"/>
</dbReference>
<dbReference type="AlphaFoldDB" id="A0A1Z5R9G4"/>
<dbReference type="InterPro" id="IPR016140">
    <property type="entry name" value="Bifunc_inhib/LTP/seed_store"/>
</dbReference>
<evidence type="ECO:0000259" key="1">
    <source>
        <dbReference type="Pfam" id="PF14368"/>
    </source>
</evidence>
<dbReference type="InParanoid" id="A0A1Z5R9G4"/>
<dbReference type="OMA" id="CICHIIT"/>
<keyword evidence="3" id="KW-1185">Reference proteome</keyword>
<sequence>MFMMQHVWGEEDCYQEKNLVLLKCRKTLIVGKPYVGPSISCIHAVGHSRMNCVCEKLTVGEQDEISARKLVRLARECHNPVSGGIKCGTFTVPHMMSTARAHP</sequence>
<name>A0A1Z5R9G4_SORBI</name>
<dbReference type="Proteomes" id="UP000000768">
    <property type="component" value="Chromosome 7"/>
</dbReference>
<dbReference type="Pfam" id="PF14368">
    <property type="entry name" value="LTP_2"/>
    <property type="match status" value="1"/>
</dbReference>
<evidence type="ECO:0000313" key="2">
    <source>
        <dbReference type="EMBL" id="OQU80199.1"/>
    </source>
</evidence>
<proteinExistence type="predicted"/>
<evidence type="ECO:0000313" key="3">
    <source>
        <dbReference type="Proteomes" id="UP000000768"/>
    </source>
</evidence>
<protein>
    <recommendedName>
        <fullName evidence="1">Bifunctional inhibitor/plant lipid transfer protein/seed storage helical domain-containing protein</fullName>
    </recommendedName>
</protein>
<gene>
    <name evidence="2" type="ORF">SORBI_3007G092450</name>
</gene>
<reference evidence="3" key="2">
    <citation type="journal article" date="2018" name="Plant J.">
        <title>The Sorghum bicolor reference genome: improved assembly, gene annotations, a transcriptome atlas, and signatures of genome organization.</title>
        <authorList>
            <person name="McCormick R.F."/>
            <person name="Truong S.K."/>
            <person name="Sreedasyam A."/>
            <person name="Jenkins J."/>
            <person name="Shu S."/>
            <person name="Sims D."/>
            <person name="Kennedy M."/>
            <person name="Amirebrahimi M."/>
            <person name="Weers B.D."/>
            <person name="McKinley B."/>
            <person name="Mattison A."/>
            <person name="Morishige D.T."/>
            <person name="Grimwood J."/>
            <person name="Schmutz J."/>
            <person name="Mullet J.E."/>
        </authorList>
    </citation>
    <scope>NUCLEOTIDE SEQUENCE [LARGE SCALE GENOMIC DNA]</scope>
    <source>
        <strain evidence="3">cv. BTx623</strain>
    </source>
</reference>
<reference evidence="2 3" key="1">
    <citation type="journal article" date="2009" name="Nature">
        <title>The Sorghum bicolor genome and the diversification of grasses.</title>
        <authorList>
            <person name="Paterson A.H."/>
            <person name="Bowers J.E."/>
            <person name="Bruggmann R."/>
            <person name="Dubchak I."/>
            <person name="Grimwood J."/>
            <person name="Gundlach H."/>
            <person name="Haberer G."/>
            <person name="Hellsten U."/>
            <person name="Mitros T."/>
            <person name="Poliakov A."/>
            <person name="Schmutz J."/>
            <person name="Spannagl M."/>
            <person name="Tang H."/>
            <person name="Wang X."/>
            <person name="Wicker T."/>
            <person name="Bharti A.K."/>
            <person name="Chapman J."/>
            <person name="Feltus F.A."/>
            <person name="Gowik U."/>
            <person name="Grigoriev I.V."/>
            <person name="Lyons E."/>
            <person name="Maher C.A."/>
            <person name="Martis M."/>
            <person name="Narechania A."/>
            <person name="Otillar R.P."/>
            <person name="Penning B.W."/>
            <person name="Salamov A.A."/>
            <person name="Wang Y."/>
            <person name="Zhang L."/>
            <person name="Carpita N.C."/>
            <person name="Freeling M."/>
            <person name="Gingle A.R."/>
            <person name="Hash C.T."/>
            <person name="Keller B."/>
            <person name="Klein P."/>
            <person name="Kresovich S."/>
            <person name="McCann M.C."/>
            <person name="Ming R."/>
            <person name="Peterson D.G."/>
            <person name="Mehboob-ur-Rahman"/>
            <person name="Ware D."/>
            <person name="Westhoff P."/>
            <person name="Mayer K.F."/>
            <person name="Messing J."/>
            <person name="Rokhsar D.S."/>
        </authorList>
    </citation>
    <scope>NUCLEOTIDE SEQUENCE [LARGE SCALE GENOMIC DNA]</scope>
    <source>
        <strain evidence="3">cv. BTx623</strain>
    </source>
</reference>
<organism evidence="2 3">
    <name type="scientific">Sorghum bicolor</name>
    <name type="common">Sorghum</name>
    <name type="synonym">Sorghum vulgare</name>
    <dbReference type="NCBI Taxonomy" id="4558"/>
    <lineage>
        <taxon>Eukaryota</taxon>
        <taxon>Viridiplantae</taxon>
        <taxon>Streptophyta</taxon>
        <taxon>Embryophyta</taxon>
        <taxon>Tracheophyta</taxon>
        <taxon>Spermatophyta</taxon>
        <taxon>Magnoliopsida</taxon>
        <taxon>Liliopsida</taxon>
        <taxon>Poales</taxon>
        <taxon>Poaceae</taxon>
        <taxon>PACMAD clade</taxon>
        <taxon>Panicoideae</taxon>
        <taxon>Andropogonodae</taxon>
        <taxon>Andropogoneae</taxon>
        <taxon>Sorghinae</taxon>
        <taxon>Sorghum</taxon>
    </lineage>
</organism>
<dbReference type="PANTHER" id="PTHR33286:SF44">
    <property type="entry name" value="5A2 PROTEIN"/>
    <property type="match status" value="1"/>
</dbReference>
<feature type="domain" description="Bifunctional inhibitor/plant lipid transfer protein/seed storage helical" evidence="1">
    <location>
        <begin position="10"/>
        <end position="87"/>
    </location>
</feature>
<dbReference type="EMBL" id="CM000766">
    <property type="protein sequence ID" value="OQU80199.1"/>
    <property type="molecule type" value="Genomic_DNA"/>
</dbReference>
<dbReference type="Gramene" id="OQU80199">
    <property type="protein sequence ID" value="OQU80199"/>
    <property type="gene ID" value="SORBI_3007G092450"/>
</dbReference>